<dbReference type="GO" id="GO:0016758">
    <property type="term" value="F:hexosyltransferase activity"/>
    <property type="evidence" value="ECO:0007669"/>
    <property type="project" value="UniProtKB-ARBA"/>
</dbReference>
<name>A0A5B0E019_9HYPH</name>
<dbReference type="Pfam" id="PF13692">
    <property type="entry name" value="Glyco_trans_1_4"/>
    <property type="match status" value="1"/>
</dbReference>
<proteinExistence type="predicted"/>
<dbReference type="EMBL" id="VTWH01000001">
    <property type="protein sequence ID" value="KAA0971632.1"/>
    <property type="molecule type" value="Genomic_DNA"/>
</dbReference>
<dbReference type="Gene3D" id="3.40.50.2000">
    <property type="entry name" value="Glycogen Phosphorylase B"/>
    <property type="match status" value="1"/>
</dbReference>
<comment type="caution">
    <text evidence="2">The sequence shown here is derived from an EMBL/GenBank/DDBJ whole genome shotgun (WGS) entry which is preliminary data.</text>
</comment>
<dbReference type="SUPFAM" id="SSF53448">
    <property type="entry name" value="Nucleotide-diphospho-sugar transferases"/>
    <property type="match status" value="1"/>
</dbReference>
<dbReference type="Proteomes" id="UP000324738">
    <property type="component" value="Unassembled WGS sequence"/>
</dbReference>
<dbReference type="SUPFAM" id="SSF53756">
    <property type="entry name" value="UDP-Glycosyltransferase/glycogen phosphorylase"/>
    <property type="match status" value="1"/>
</dbReference>
<keyword evidence="3" id="KW-1185">Reference proteome</keyword>
<organism evidence="2 3">
    <name type="scientific">Aureimonas fodinaquatilis</name>
    <dbReference type="NCBI Taxonomy" id="2565783"/>
    <lineage>
        <taxon>Bacteria</taxon>
        <taxon>Pseudomonadati</taxon>
        <taxon>Pseudomonadota</taxon>
        <taxon>Alphaproteobacteria</taxon>
        <taxon>Hyphomicrobiales</taxon>
        <taxon>Aurantimonadaceae</taxon>
        <taxon>Aureimonas</taxon>
    </lineage>
</organism>
<reference evidence="2 3" key="1">
    <citation type="submission" date="2019-08" db="EMBL/GenBank/DDBJ databases">
        <title>Aureimonas fodiniaquatilis sp. nov., isolated from a coal mine wastewater.</title>
        <authorList>
            <person name="Kim W."/>
        </authorList>
    </citation>
    <scope>NUCLEOTIDE SEQUENCE [LARGE SCALE GENOMIC DNA]</scope>
    <source>
        <strain evidence="2 3">CAU 1482</strain>
    </source>
</reference>
<sequence>MNSVSAATSLETDGHVPPRVTVVTPTFNRADLIRETIASVLGQTFEDFEYLIIDDGSMDNTYSVVHSYRDKRVRYFRHENRGEAGSTNRGWAMARGEYFAVLSSDDPVRPKWLEKCVKFMDANPEVLVVYPDWTMIDAASQPLRDIATLEYDLSSMVAWFSPFPGPGAIIRRSAVRDILELRNPDYRYAPDLDCWLRLALRGPFSRLPENLACWREHQGSITVADRSRARAKEIVQIAEKFFDRPDVPDELQRLKPYALSRAHSTAAYVYSDVSPLRAAFSIRQAYKASPVEPEDMPTYFRRYPRPDRQALMRLAKASAKFHLKPYVRKGWRLLPQQVRTTIFSSMRQAGLWPVAIPVPEPEHAHPHAQAGHTVDVPMAALPVALLPGQNPVASPEDAARLRALVPILRKDLLQLQQTVSPLSPTDNMLARLNRKLTTPAISGLGSTILKALDRLPSTVDHMVIVPRMSTIGGSETVTSRLLAVLAEQFDVDRLCIISPDLNENGDVRSHMGIKALSFTGLDKDLLQADREDILDRLLIQLRPRRLHCINSYVGWRNLRERAGQYAVDSAIYTNIYSDIRLKDGSPAAGFYYDFLPHCMEHMTAIMADNQVIADKLCKNFGLSESQREKLHIIRTPVIGFADKDPKAELRRFRHQSSERSLWLSRIAPEKRLDVLATIAHDCPDRQFKVYGATNNQNVDMSRLQAERNIDVCGEFQDLDAIPYDEFDSYIFTTSGEGMPISLLEMVAKGLPIVAPDVGGISELIGPDTGWLMSDQEADEEYVDALKTIHRNPKEAERRVKAAQTYLLANHSRKAFHKALEAVPHYLGDGQ</sequence>
<keyword evidence="2" id="KW-0808">Transferase</keyword>
<dbReference type="AlphaFoldDB" id="A0A5B0E019"/>
<dbReference type="InterPro" id="IPR001173">
    <property type="entry name" value="Glyco_trans_2-like"/>
</dbReference>
<accession>A0A5B0E019</accession>
<feature type="domain" description="Glycosyltransferase 2-like" evidence="1">
    <location>
        <begin position="21"/>
        <end position="129"/>
    </location>
</feature>
<dbReference type="PANTHER" id="PTHR22916:SF3">
    <property type="entry name" value="UDP-GLCNAC:BETAGAL BETA-1,3-N-ACETYLGLUCOSAMINYLTRANSFERASE-LIKE PROTEIN 1"/>
    <property type="match status" value="1"/>
</dbReference>
<dbReference type="Pfam" id="PF00535">
    <property type="entry name" value="Glycos_transf_2"/>
    <property type="match status" value="1"/>
</dbReference>
<evidence type="ECO:0000259" key="1">
    <source>
        <dbReference type="Pfam" id="PF00535"/>
    </source>
</evidence>
<protein>
    <submittedName>
        <fullName evidence="2">Glycosyltransferase</fullName>
    </submittedName>
</protein>
<evidence type="ECO:0000313" key="3">
    <source>
        <dbReference type="Proteomes" id="UP000324738"/>
    </source>
</evidence>
<dbReference type="Gene3D" id="3.90.550.10">
    <property type="entry name" value="Spore Coat Polysaccharide Biosynthesis Protein SpsA, Chain A"/>
    <property type="match status" value="1"/>
</dbReference>
<dbReference type="PANTHER" id="PTHR22916">
    <property type="entry name" value="GLYCOSYLTRANSFERASE"/>
    <property type="match status" value="1"/>
</dbReference>
<evidence type="ECO:0000313" key="2">
    <source>
        <dbReference type="EMBL" id="KAA0971632.1"/>
    </source>
</evidence>
<dbReference type="InterPro" id="IPR029044">
    <property type="entry name" value="Nucleotide-diphossugar_trans"/>
</dbReference>
<dbReference type="OrthoDB" id="9807795at2"/>
<dbReference type="CDD" id="cd03801">
    <property type="entry name" value="GT4_PimA-like"/>
    <property type="match status" value="1"/>
</dbReference>
<gene>
    <name evidence="2" type="ORF">FPY71_00380</name>
</gene>